<protein>
    <submittedName>
        <fullName evidence="1">Uncharacterized protein</fullName>
    </submittedName>
</protein>
<accession>A0A8S3FU89</accession>
<dbReference type="AlphaFoldDB" id="A0A8S3FU89"/>
<evidence type="ECO:0000313" key="2">
    <source>
        <dbReference type="Proteomes" id="UP000681967"/>
    </source>
</evidence>
<proteinExistence type="predicted"/>
<comment type="caution">
    <text evidence="1">The sequence shown here is derived from an EMBL/GenBank/DDBJ whole genome shotgun (WGS) entry which is preliminary data.</text>
</comment>
<organism evidence="1 2">
    <name type="scientific">Rotaria magnacalcarata</name>
    <dbReference type="NCBI Taxonomy" id="392030"/>
    <lineage>
        <taxon>Eukaryota</taxon>
        <taxon>Metazoa</taxon>
        <taxon>Spiralia</taxon>
        <taxon>Gnathifera</taxon>
        <taxon>Rotifera</taxon>
        <taxon>Eurotatoria</taxon>
        <taxon>Bdelloidea</taxon>
        <taxon>Philodinida</taxon>
        <taxon>Philodinidae</taxon>
        <taxon>Rotaria</taxon>
    </lineage>
</organism>
<name>A0A8S3FU89_9BILA</name>
<sequence length="39" mass="4273">MSAHSVFDGIKTALVETTFLALDNSETSYDAVIQFYSAE</sequence>
<gene>
    <name evidence="1" type="ORF">BYL167_LOCUS69495</name>
</gene>
<reference evidence="1" key="1">
    <citation type="submission" date="2021-02" db="EMBL/GenBank/DDBJ databases">
        <authorList>
            <person name="Nowell W R."/>
        </authorList>
    </citation>
    <scope>NUCLEOTIDE SEQUENCE</scope>
</reference>
<evidence type="ECO:0000313" key="1">
    <source>
        <dbReference type="EMBL" id="CAF5136972.1"/>
    </source>
</evidence>
<dbReference type="EMBL" id="CAJOBH010250434">
    <property type="protein sequence ID" value="CAF5136972.1"/>
    <property type="molecule type" value="Genomic_DNA"/>
</dbReference>
<feature type="non-terminal residue" evidence="1">
    <location>
        <position position="39"/>
    </location>
</feature>
<dbReference type="Proteomes" id="UP000681967">
    <property type="component" value="Unassembled WGS sequence"/>
</dbReference>